<feature type="region of interest" description="Disordered" evidence="1">
    <location>
        <begin position="1"/>
        <end position="71"/>
    </location>
</feature>
<gene>
    <name evidence="2" type="ORF">NDES1114_LOCUS29488</name>
</gene>
<evidence type="ECO:0000313" key="2">
    <source>
        <dbReference type="EMBL" id="CAD9144516.1"/>
    </source>
</evidence>
<reference evidence="2" key="1">
    <citation type="submission" date="2021-01" db="EMBL/GenBank/DDBJ databases">
        <authorList>
            <person name="Corre E."/>
            <person name="Pelletier E."/>
            <person name="Niang G."/>
            <person name="Scheremetjew M."/>
            <person name="Finn R."/>
            <person name="Kale V."/>
            <person name="Holt S."/>
            <person name="Cochrane G."/>
            <person name="Meng A."/>
            <person name="Brown T."/>
            <person name="Cohen L."/>
        </authorList>
    </citation>
    <scope>NUCLEOTIDE SEQUENCE</scope>
    <source>
        <strain evidence="2">CCAP 1951/1</strain>
    </source>
</reference>
<organism evidence="2">
    <name type="scientific">Neobodo designis</name>
    <name type="common">Flagellated protozoan</name>
    <name type="synonym">Bodo designis</name>
    <dbReference type="NCBI Taxonomy" id="312471"/>
    <lineage>
        <taxon>Eukaryota</taxon>
        <taxon>Discoba</taxon>
        <taxon>Euglenozoa</taxon>
        <taxon>Kinetoplastea</taxon>
        <taxon>Metakinetoplastina</taxon>
        <taxon>Neobodonida</taxon>
        <taxon>Neobodo</taxon>
    </lineage>
</organism>
<protein>
    <submittedName>
        <fullName evidence="2">Uncharacterized protein</fullName>
    </submittedName>
</protein>
<dbReference type="EMBL" id="HBGF01044060">
    <property type="protein sequence ID" value="CAD9144516.1"/>
    <property type="molecule type" value="Transcribed_RNA"/>
</dbReference>
<evidence type="ECO:0000256" key="1">
    <source>
        <dbReference type="SAM" id="MobiDB-lite"/>
    </source>
</evidence>
<accession>A0A7S1W206</accession>
<feature type="region of interest" description="Disordered" evidence="1">
    <location>
        <begin position="85"/>
        <end position="166"/>
    </location>
</feature>
<feature type="compositionally biased region" description="Low complexity" evidence="1">
    <location>
        <begin position="156"/>
        <end position="166"/>
    </location>
</feature>
<feature type="compositionally biased region" description="Polar residues" evidence="1">
    <location>
        <begin position="1"/>
        <end position="26"/>
    </location>
</feature>
<proteinExistence type="predicted"/>
<sequence length="166" mass="17138">MSTNTFSRPSLGDTQIETAFTATHRTSLPRLAPGSSTASHVGTGDSSLDASRGAPQDAHHGATVSSVWQRRTLTKAEALRRVAVARARNASRPPVQPRDSFASSVTSDDGLSAFVGHTTFLPPAAVSAEDDGSFGPASFGIGSPPERSFTPPPPNATATPLDATAR</sequence>
<dbReference type="AlphaFoldDB" id="A0A7S1W206"/>
<name>A0A7S1W206_NEODS</name>
<feature type="compositionally biased region" description="Polar residues" evidence="1">
    <location>
        <begin position="34"/>
        <end position="49"/>
    </location>
</feature>